<organism evidence="1 3">
    <name type="scientific">Cucumis melo var. makuwa</name>
    <name type="common">Oriental melon</name>
    <dbReference type="NCBI Taxonomy" id="1194695"/>
    <lineage>
        <taxon>Eukaryota</taxon>
        <taxon>Viridiplantae</taxon>
        <taxon>Streptophyta</taxon>
        <taxon>Embryophyta</taxon>
        <taxon>Tracheophyta</taxon>
        <taxon>Spermatophyta</taxon>
        <taxon>Magnoliopsida</taxon>
        <taxon>eudicotyledons</taxon>
        <taxon>Gunneridae</taxon>
        <taxon>Pentapetalae</taxon>
        <taxon>rosids</taxon>
        <taxon>fabids</taxon>
        <taxon>Cucurbitales</taxon>
        <taxon>Cucurbitaceae</taxon>
        <taxon>Benincaseae</taxon>
        <taxon>Cucumis</taxon>
    </lineage>
</organism>
<dbReference type="EMBL" id="SSTE01012822">
    <property type="protein sequence ID" value="KAA0048468.1"/>
    <property type="molecule type" value="Genomic_DNA"/>
</dbReference>
<dbReference type="Gene3D" id="3.30.420.10">
    <property type="entry name" value="Ribonuclease H-like superfamily/Ribonuclease H"/>
    <property type="match status" value="1"/>
</dbReference>
<dbReference type="OrthoDB" id="413122at2759"/>
<dbReference type="EMBL" id="SSTD01002133">
    <property type="protein sequence ID" value="TYK28265.1"/>
    <property type="molecule type" value="Genomic_DNA"/>
</dbReference>
<dbReference type="AlphaFoldDB" id="A0A5A7TZU5"/>
<evidence type="ECO:0000313" key="4">
    <source>
        <dbReference type="Proteomes" id="UP000321947"/>
    </source>
</evidence>
<dbReference type="Proteomes" id="UP000321947">
    <property type="component" value="Unassembled WGS sequence"/>
</dbReference>
<dbReference type="InterPro" id="IPR036397">
    <property type="entry name" value="RNaseH_sf"/>
</dbReference>
<dbReference type="PANTHER" id="PTHR45835">
    <property type="entry name" value="YALI0A06105P"/>
    <property type="match status" value="1"/>
</dbReference>
<evidence type="ECO:0000313" key="1">
    <source>
        <dbReference type="EMBL" id="KAA0048468.1"/>
    </source>
</evidence>
<accession>A0A5A7TZU5</accession>
<dbReference type="Proteomes" id="UP000321393">
    <property type="component" value="Unassembled WGS sequence"/>
</dbReference>
<name>A0A5A7TZU5_CUCMM</name>
<comment type="caution">
    <text evidence="1">The sequence shown here is derived from an EMBL/GenBank/DDBJ whole genome shotgun (WGS) entry which is preliminary data.</text>
</comment>
<evidence type="ECO:0000313" key="2">
    <source>
        <dbReference type="EMBL" id="TYK28265.1"/>
    </source>
</evidence>
<protein>
    <submittedName>
        <fullName evidence="1">Transposon Ty3-I Gag-Pol polyprotein</fullName>
    </submittedName>
</protein>
<evidence type="ECO:0000313" key="3">
    <source>
        <dbReference type="Proteomes" id="UP000321393"/>
    </source>
</evidence>
<dbReference type="PANTHER" id="PTHR45835:SF99">
    <property type="entry name" value="CHROMO DOMAIN-CONTAINING PROTEIN-RELATED"/>
    <property type="match status" value="1"/>
</dbReference>
<reference evidence="3 4" key="1">
    <citation type="submission" date="2019-08" db="EMBL/GenBank/DDBJ databases">
        <title>Draft genome sequences of two oriental melons (Cucumis melo L. var makuwa).</title>
        <authorList>
            <person name="Kwon S.-Y."/>
        </authorList>
    </citation>
    <scope>NUCLEOTIDE SEQUENCE [LARGE SCALE GENOMIC DNA]</scope>
    <source>
        <strain evidence="4">cv. Chang Bougi</strain>
        <strain evidence="3">cv. SW 3</strain>
        <tissue evidence="1">Leaf</tissue>
    </source>
</reference>
<gene>
    <name evidence="2" type="ORF">E5676_scaffold600G00720</name>
    <name evidence="1" type="ORF">E6C27_scaffold61G00710</name>
</gene>
<dbReference type="InterPro" id="IPR012337">
    <property type="entry name" value="RNaseH-like_sf"/>
</dbReference>
<dbReference type="GO" id="GO:0003676">
    <property type="term" value="F:nucleic acid binding"/>
    <property type="evidence" value="ECO:0007669"/>
    <property type="project" value="InterPro"/>
</dbReference>
<dbReference type="SUPFAM" id="SSF53098">
    <property type="entry name" value="Ribonuclease H-like"/>
    <property type="match status" value="1"/>
</dbReference>
<proteinExistence type="predicted"/>
<sequence length="90" mass="10358">MAGGINAIMVIVDRLSKYVYFITLKHPFSAKQVAAAFIDKVPHKWDQFISWAELWYNTTFHASTKTTPFQAVYGRTPSPVIVWRSKDTKH</sequence>